<dbReference type="GO" id="GO:0097363">
    <property type="term" value="F:protein O-acetylglucosaminyltransferase activity"/>
    <property type="evidence" value="ECO:0007669"/>
    <property type="project" value="UniProtKB-EC"/>
</dbReference>
<dbReference type="Pfam" id="PF13432">
    <property type="entry name" value="TPR_16"/>
    <property type="match status" value="1"/>
</dbReference>
<evidence type="ECO:0000256" key="8">
    <source>
        <dbReference type="SAM" id="SignalP"/>
    </source>
</evidence>
<comment type="pathway">
    <text evidence="1">Protein modification; protein glycosylation.</text>
</comment>
<organism evidence="10">
    <name type="scientific">Achlya hypogyna</name>
    <name type="common">Oomycete</name>
    <name type="synonym">Protoachlya hypogyna</name>
    <dbReference type="NCBI Taxonomy" id="1202772"/>
    <lineage>
        <taxon>Eukaryota</taxon>
        <taxon>Sar</taxon>
        <taxon>Stramenopiles</taxon>
        <taxon>Oomycota</taxon>
        <taxon>Saprolegniomycetes</taxon>
        <taxon>Saprolegniales</taxon>
        <taxon>Achlyaceae</taxon>
        <taxon>Achlya</taxon>
    </lineage>
</organism>
<keyword evidence="6" id="KW-0677">Repeat</keyword>
<feature type="chain" id="PRO_5002027550" description="protein O-GlcNAc transferase" evidence="8">
    <location>
        <begin position="24"/>
        <end position="559"/>
    </location>
</feature>
<evidence type="ECO:0000256" key="1">
    <source>
        <dbReference type="ARBA" id="ARBA00004922"/>
    </source>
</evidence>
<keyword evidence="7" id="KW-0802">TPR repeat</keyword>
<dbReference type="AlphaFoldDB" id="A0A0A7CPM9"/>
<dbReference type="Gene3D" id="3.40.50.11380">
    <property type="match status" value="1"/>
</dbReference>
<reference evidence="10" key="1">
    <citation type="journal article" date="2014" name="Genome Biol. Evol.">
        <title>The secreted proteins of Achlya hypogyna and Thraustotheca clavata identify the ancestral oomycete secretome and reveal gene acquisitions by horizontal gene transfer.</title>
        <authorList>
            <person name="Misner I."/>
            <person name="Blouin N."/>
            <person name="Leonard G."/>
            <person name="Richards T.A."/>
            <person name="Lane C.E."/>
        </authorList>
    </citation>
    <scope>NUCLEOTIDE SEQUENCE</scope>
    <source>
        <strain evidence="10">ATCC 48635</strain>
    </source>
</reference>
<proteinExistence type="inferred from homology"/>
<evidence type="ECO:0000256" key="4">
    <source>
        <dbReference type="ARBA" id="ARBA00022676"/>
    </source>
</evidence>
<evidence type="ECO:0000256" key="2">
    <source>
        <dbReference type="ARBA" id="ARBA00005386"/>
    </source>
</evidence>
<protein>
    <recommendedName>
        <fullName evidence="3">protein O-GlcNAc transferase</fullName>
        <ecNumber evidence="3">2.4.1.255</ecNumber>
    </recommendedName>
</protein>
<evidence type="ECO:0000256" key="3">
    <source>
        <dbReference type="ARBA" id="ARBA00011970"/>
    </source>
</evidence>
<dbReference type="SMART" id="SM00028">
    <property type="entry name" value="TPR"/>
    <property type="match status" value="4"/>
</dbReference>
<dbReference type="EC" id="2.4.1.255" evidence="3"/>
<evidence type="ECO:0000256" key="5">
    <source>
        <dbReference type="ARBA" id="ARBA00022679"/>
    </source>
</evidence>
<feature type="non-terminal residue" evidence="10">
    <location>
        <position position="559"/>
    </location>
</feature>
<dbReference type="SUPFAM" id="SSF48452">
    <property type="entry name" value="TPR-like"/>
    <property type="match status" value="1"/>
</dbReference>
<evidence type="ECO:0000313" key="10">
    <source>
        <dbReference type="EMBL" id="AIG56498.1"/>
    </source>
</evidence>
<dbReference type="Pfam" id="PF13844">
    <property type="entry name" value="Glyco_transf_41"/>
    <property type="match status" value="1"/>
</dbReference>
<dbReference type="PANTHER" id="PTHR44998">
    <property type="match status" value="1"/>
</dbReference>
<dbReference type="InterPro" id="IPR029489">
    <property type="entry name" value="OGT/SEC/SPY_C"/>
</dbReference>
<accession>A0A0A7CPM9</accession>
<dbReference type="EMBL" id="KM039037">
    <property type="protein sequence ID" value="AIG56498.1"/>
    <property type="molecule type" value="Genomic_DNA"/>
</dbReference>
<keyword evidence="8" id="KW-0732">Signal</keyword>
<dbReference type="Gene3D" id="1.25.40.10">
    <property type="entry name" value="Tetratricopeptide repeat domain"/>
    <property type="match status" value="2"/>
</dbReference>
<evidence type="ECO:0000259" key="9">
    <source>
        <dbReference type="Pfam" id="PF13844"/>
    </source>
</evidence>
<feature type="signal peptide" evidence="8">
    <location>
        <begin position="1"/>
        <end position="23"/>
    </location>
</feature>
<dbReference type="GO" id="GO:0006493">
    <property type="term" value="P:protein O-linked glycosylation"/>
    <property type="evidence" value="ECO:0007669"/>
    <property type="project" value="TreeGrafter"/>
</dbReference>
<evidence type="ECO:0000256" key="7">
    <source>
        <dbReference type="ARBA" id="ARBA00022803"/>
    </source>
</evidence>
<dbReference type="InterPro" id="IPR011990">
    <property type="entry name" value="TPR-like_helical_dom_sf"/>
</dbReference>
<name>A0A0A7CPM9_ACHHY</name>
<evidence type="ECO:0000256" key="6">
    <source>
        <dbReference type="ARBA" id="ARBA00022737"/>
    </source>
</evidence>
<feature type="domain" description="O-GlcNAc transferase C-terminal" evidence="9">
    <location>
        <begin position="354"/>
        <end position="508"/>
    </location>
</feature>
<dbReference type="InterPro" id="IPR019734">
    <property type="entry name" value="TPR_rpt"/>
</dbReference>
<keyword evidence="5" id="KW-0808">Transferase</keyword>
<comment type="similarity">
    <text evidence="2">Belongs to the glycosyltransferase 41 family. O-GlcNAc transferase subfamily.</text>
</comment>
<sequence length="559" mass="60931">MACRKIASVALVLQAVIVSQAVATSTYPTTPSNRAQVVAALEHFALGHRAVAARRDADALSHYEDAIKDYTAFAPAYNSIGNIFARAERFQKALLYLHEAARLAALEGFLETYAAAHNVVGVVLQKQRPRDIEALQQALEHYEIALQVPLPQCTVVTHIAALYNKALVISSLGRPLDALPLLTRVLELNPRHTNALFEIGHVHYRLGNVHAALGSQLALIGVATTMESLLGAITNAGQYQTLLGALDKALALYKQAWALDPTYTRTLAKIVVAQRQLGLWDNRDVWTDRLLAATLDCLHEPSVALHDTSAEPPLLPFDATLLPLLDATKKAIAIANVHQWAQSRELASLAELQPARPLLVGYLSFDFRDHPMGQLTVGAVEHHDRGRVRVACYSYGPNDGSEWRRRLAAGCDEFADVAALSDVEIATRIRTDGVAVLVDLMAHTRGARVGIVSLHPAPVVVNYLGYPGTMGAVFTDYAIVDAGIVPPTEAAASFSEKLVYLPHTYQVNAYDWSVETCTGNCASELLSLVPTASFVFCNFNTINKMEPVAFGVWMRILRR</sequence>
<keyword evidence="4" id="KW-0328">Glycosyltransferase</keyword>
<dbReference type="PANTHER" id="PTHR44998:SF1">
    <property type="entry name" value="UDP-N-ACETYLGLUCOSAMINE--PEPTIDE N-ACETYLGLUCOSAMINYLTRANSFERASE 110 KDA SUBUNIT"/>
    <property type="match status" value="1"/>
</dbReference>